<dbReference type="Pfam" id="PF07730">
    <property type="entry name" value="HisKA_3"/>
    <property type="match status" value="1"/>
</dbReference>
<dbReference type="InterPro" id="IPR011712">
    <property type="entry name" value="Sig_transdc_His_kin_sub3_dim/P"/>
</dbReference>
<keyword evidence="2" id="KW-1133">Transmembrane helix</keyword>
<evidence type="ECO:0000256" key="2">
    <source>
        <dbReference type="SAM" id="Phobius"/>
    </source>
</evidence>
<dbReference type="GO" id="GO:0000155">
    <property type="term" value="F:phosphorelay sensor kinase activity"/>
    <property type="evidence" value="ECO:0007669"/>
    <property type="project" value="InterPro"/>
</dbReference>
<dbReference type="RefSeq" id="WP_147203642.1">
    <property type="nucleotide sequence ID" value="NZ_BJYT01000006.1"/>
</dbReference>
<keyword evidence="3" id="KW-0732">Signal</keyword>
<dbReference type="Gene3D" id="1.20.5.1930">
    <property type="match status" value="1"/>
</dbReference>
<reference evidence="5 6" key="1">
    <citation type="submission" date="2019-07" db="EMBL/GenBank/DDBJ databases">
        <title>Whole genome shotgun sequence of Segetibacter aerophilus NBRC 106135.</title>
        <authorList>
            <person name="Hosoyama A."/>
            <person name="Uohara A."/>
            <person name="Ohji S."/>
            <person name="Ichikawa N."/>
        </authorList>
    </citation>
    <scope>NUCLEOTIDE SEQUENCE [LARGE SCALE GENOMIC DNA]</scope>
    <source>
        <strain evidence="5 6">NBRC 106135</strain>
    </source>
</reference>
<keyword evidence="1" id="KW-0597">Phosphoprotein</keyword>
<dbReference type="Proteomes" id="UP000321513">
    <property type="component" value="Unassembled WGS sequence"/>
</dbReference>
<feature type="chain" id="PRO_5021800348" description="Histidine kinase domain-containing protein" evidence="3">
    <location>
        <begin position="20"/>
        <end position="1024"/>
    </location>
</feature>
<dbReference type="Pfam" id="PF07494">
    <property type="entry name" value="Reg_prop"/>
    <property type="match status" value="3"/>
</dbReference>
<dbReference type="SUPFAM" id="SSF50998">
    <property type="entry name" value="Quinoprotein alcohol dehydrogenase-like"/>
    <property type="match status" value="1"/>
</dbReference>
<dbReference type="CDD" id="cd16917">
    <property type="entry name" value="HATPase_UhpB-NarQ-NarX-like"/>
    <property type="match status" value="1"/>
</dbReference>
<dbReference type="InterPro" id="IPR003594">
    <property type="entry name" value="HATPase_dom"/>
</dbReference>
<accession>A0A512BC38</accession>
<evidence type="ECO:0000259" key="4">
    <source>
        <dbReference type="PROSITE" id="PS50109"/>
    </source>
</evidence>
<feature type="signal peptide" evidence="3">
    <location>
        <begin position="1"/>
        <end position="19"/>
    </location>
</feature>
<dbReference type="SUPFAM" id="SSF63829">
    <property type="entry name" value="Calcium-dependent phosphotriesterase"/>
    <property type="match status" value="1"/>
</dbReference>
<proteinExistence type="predicted"/>
<keyword evidence="2" id="KW-0812">Transmembrane</keyword>
<keyword evidence="6" id="KW-1185">Reference proteome</keyword>
<dbReference type="InterPro" id="IPR011110">
    <property type="entry name" value="Reg_prop"/>
</dbReference>
<dbReference type="EMBL" id="BJYT01000006">
    <property type="protein sequence ID" value="GEO09529.1"/>
    <property type="molecule type" value="Genomic_DNA"/>
</dbReference>
<evidence type="ECO:0000313" key="5">
    <source>
        <dbReference type="EMBL" id="GEO09529.1"/>
    </source>
</evidence>
<feature type="transmembrane region" description="Helical" evidence="2">
    <location>
        <begin position="795"/>
        <end position="813"/>
    </location>
</feature>
<dbReference type="InterPro" id="IPR013783">
    <property type="entry name" value="Ig-like_fold"/>
</dbReference>
<dbReference type="InterPro" id="IPR011123">
    <property type="entry name" value="Y_Y_Y"/>
</dbReference>
<dbReference type="AlphaFoldDB" id="A0A512BC38"/>
<dbReference type="Gene3D" id="2.130.10.10">
    <property type="entry name" value="YVTN repeat-like/Quinoprotein amine dehydrogenase"/>
    <property type="match status" value="2"/>
</dbReference>
<dbReference type="OrthoDB" id="9778366at2"/>
<comment type="caution">
    <text evidence="5">The sequence shown here is derived from an EMBL/GenBank/DDBJ whole genome shotgun (WGS) entry which is preliminary data.</text>
</comment>
<gene>
    <name evidence="5" type="ORF">SAE01_20250</name>
</gene>
<dbReference type="PROSITE" id="PS50109">
    <property type="entry name" value="HIS_KIN"/>
    <property type="match status" value="1"/>
</dbReference>
<dbReference type="SMART" id="SM00387">
    <property type="entry name" value="HATPase_c"/>
    <property type="match status" value="1"/>
</dbReference>
<protein>
    <recommendedName>
        <fullName evidence="4">Histidine kinase domain-containing protein</fullName>
    </recommendedName>
</protein>
<dbReference type="PANTHER" id="PTHR43547:SF2">
    <property type="entry name" value="HYBRID SIGNAL TRANSDUCTION HISTIDINE KINASE C"/>
    <property type="match status" value="1"/>
</dbReference>
<dbReference type="InterPro" id="IPR036890">
    <property type="entry name" value="HATPase_C_sf"/>
</dbReference>
<evidence type="ECO:0000256" key="3">
    <source>
        <dbReference type="SAM" id="SignalP"/>
    </source>
</evidence>
<dbReference type="SUPFAM" id="SSF55874">
    <property type="entry name" value="ATPase domain of HSP90 chaperone/DNA topoisomerase II/histidine kinase"/>
    <property type="match status" value="1"/>
</dbReference>
<sequence>MRAFFFVSLLLLFTTTLPAQRFTFTHITTDDGIGLASNHVTSLHQDEKGFIWIGTANGLQRFDGSKFIQISTSKNGGDKLMYPRISQIVPADSGKLILGMFTLRQFGIFDPSTFIYKKIVLKPLRKIPASSEYRLWKDSQGEIYLNVQNYGILHFNKKDNSFVDDNLFPLPKGWALNTLAAFENKAKQQYWFGCDSGLCIYDKRSRQMWYSRNNPANLPILNDARINSNVGKIYIDRLHRIWLFGYPKWGNGSQQYRFCLDSTGSSYLNKDTAGLDYGVRGSNDYRHIFETKEGDLWIYGLNALLNFDKNAHRFDYIKSGTGNDNISIDYESVFQILEDKEGNIWLATNQGIYYTATGSSNSSVVNSTFTDKTGPTAINDIMELPNGNLLFASGRRGVTATDRFLKSINIPWYTQPPPAEWPQSLKDAVYQTWSLSIQSTTGDVWTGCNSGVLVIRNLETKKLQYLHPPEFNNSRIQYITEDKQGQMWLATQGGRLIKYSNNKFSVVLEIGTIIYKVFIDRQGWMWLATRESGLYAIDPSNGKILQRYTDDGGWNSLYSNTGTDIEQLKNDQIVFAGGALHFIDKATRTVLKVQYEDGLPSNTVIRLRTDEKGFLWIVTSNGLCRYNPNNKHITPYGRRDGVVLAELTIAADYSTSFGEIIFGGSNSVIMFNPAMFSTTQPPPDVTITDFKLFNQYLPVDSLLSKPRISLKNDENSLSIYFASLSYRQRDKLTYYYKMEGIDKDWVKADRSYFVNYSLLPPGKYSFKIYCENIEGMRCSNVTDLNIYIKPPYYKTWWFMSFLLFIVALLVYAVHDIRVNRLLAVESLRTRVARDLHDDMGSTLSTINILSSMAKNKVEVDNGKTTEYLGKISEYSERMMDAMDDIVWSIKPANDSMQKITARMREFATNVLEAKEIDFNFNIDDSVNDVKLNMEARRDFFLIFKEAVNNAAKYSQAKHLEMRLTMKNRKLLLVVKDDGVGFDVAEADGNGLGNMQKRADQLNGYITIESQKGKGTSVNLTIPVV</sequence>
<dbReference type="InterPro" id="IPR015943">
    <property type="entry name" value="WD40/YVTN_repeat-like_dom_sf"/>
</dbReference>
<dbReference type="Gene3D" id="2.60.40.10">
    <property type="entry name" value="Immunoglobulins"/>
    <property type="match status" value="1"/>
</dbReference>
<dbReference type="Gene3D" id="3.30.565.10">
    <property type="entry name" value="Histidine kinase-like ATPase, C-terminal domain"/>
    <property type="match status" value="1"/>
</dbReference>
<dbReference type="PANTHER" id="PTHR43547">
    <property type="entry name" value="TWO-COMPONENT HISTIDINE KINASE"/>
    <property type="match status" value="1"/>
</dbReference>
<organism evidence="5 6">
    <name type="scientific">Segetibacter aerophilus</name>
    <dbReference type="NCBI Taxonomy" id="670293"/>
    <lineage>
        <taxon>Bacteria</taxon>
        <taxon>Pseudomonadati</taxon>
        <taxon>Bacteroidota</taxon>
        <taxon>Chitinophagia</taxon>
        <taxon>Chitinophagales</taxon>
        <taxon>Chitinophagaceae</taxon>
        <taxon>Segetibacter</taxon>
    </lineage>
</organism>
<dbReference type="GO" id="GO:0046983">
    <property type="term" value="F:protein dimerization activity"/>
    <property type="evidence" value="ECO:0007669"/>
    <property type="project" value="InterPro"/>
</dbReference>
<dbReference type="InterPro" id="IPR011047">
    <property type="entry name" value="Quinoprotein_ADH-like_sf"/>
</dbReference>
<dbReference type="Pfam" id="PF07495">
    <property type="entry name" value="Y_Y_Y"/>
    <property type="match status" value="1"/>
</dbReference>
<evidence type="ECO:0000313" key="6">
    <source>
        <dbReference type="Proteomes" id="UP000321513"/>
    </source>
</evidence>
<dbReference type="InterPro" id="IPR005467">
    <property type="entry name" value="His_kinase_dom"/>
</dbReference>
<feature type="domain" description="Histidine kinase" evidence="4">
    <location>
        <begin position="834"/>
        <end position="1024"/>
    </location>
</feature>
<dbReference type="GO" id="GO:0016020">
    <property type="term" value="C:membrane"/>
    <property type="evidence" value="ECO:0007669"/>
    <property type="project" value="InterPro"/>
</dbReference>
<dbReference type="Pfam" id="PF02518">
    <property type="entry name" value="HATPase_c"/>
    <property type="match status" value="1"/>
</dbReference>
<keyword evidence="2" id="KW-0472">Membrane</keyword>
<name>A0A512BC38_9BACT</name>
<evidence type="ECO:0000256" key="1">
    <source>
        <dbReference type="ARBA" id="ARBA00022553"/>
    </source>
</evidence>